<dbReference type="Proteomes" id="UP000541558">
    <property type="component" value="Unassembled WGS sequence"/>
</dbReference>
<feature type="compositionally biased region" description="Low complexity" evidence="1">
    <location>
        <begin position="20"/>
        <end position="31"/>
    </location>
</feature>
<feature type="region of interest" description="Disordered" evidence="1">
    <location>
        <begin position="1"/>
        <end position="66"/>
    </location>
</feature>
<feature type="region of interest" description="Disordered" evidence="1">
    <location>
        <begin position="93"/>
        <end position="143"/>
    </location>
</feature>
<evidence type="ECO:0000256" key="1">
    <source>
        <dbReference type="SAM" id="MobiDB-lite"/>
    </source>
</evidence>
<dbReference type="EMBL" id="JAACJK010000109">
    <property type="protein sequence ID" value="KAF5333138.1"/>
    <property type="molecule type" value="Genomic_DNA"/>
</dbReference>
<feature type="compositionally biased region" description="Polar residues" evidence="1">
    <location>
        <begin position="52"/>
        <end position="62"/>
    </location>
</feature>
<reference evidence="2 3" key="1">
    <citation type="journal article" date="2020" name="ISME J.">
        <title>Uncovering the hidden diversity of litter-decomposition mechanisms in mushroom-forming fungi.</title>
        <authorList>
            <person name="Floudas D."/>
            <person name="Bentzer J."/>
            <person name="Ahren D."/>
            <person name="Johansson T."/>
            <person name="Persson P."/>
            <person name="Tunlid A."/>
        </authorList>
    </citation>
    <scope>NUCLEOTIDE SEQUENCE [LARGE SCALE GENOMIC DNA]</scope>
    <source>
        <strain evidence="2 3">CBS 175.51</strain>
    </source>
</reference>
<organism evidence="2 3">
    <name type="scientific">Ephemerocybe angulata</name>
    <dbReference type="NCBI Taxonomy" id="980116"/>
    <lineage>
        <taxon>Eukaryota</taxon>
        <taxon>Fungi</taxon>
        <taxon>Dikarya</taxon>
        <taxon>Basidiomycota</taxon>
        <taxon>Agaricomycotina</taxon>
        <taxon>Agaricomycetes</taxon>
        <taxon>Agaricomycetidae</taxon>
        <taxon>Agaricales</taxon>
        <taxon>Agaricineae</taxon>
        <taxon>Psathyrellaceae</taxon>
        <taxon>Ephemerocybe</taxon>
    </lineage>
</organism>
<sequence>MNRPGPLRDLPLQFYGTDDAGNPNFGPNANNKRPLSPSSRGEHHTKRRILESPSSPSKTPGSAKSARFVEHVDYAGVLSGPDSPARALNFGAANKDSDIGRSPRSRVLQDMALSPSPKMKARSIPKASTSSPFQPMEISTPPARSTLEHPIAFDFVPRLLPPPCDPDSSHYPGFVVHRDPWTVVARRDDSMTVEPLPDPEGDLQKENSAPPREIKNPSSQFTNIHAESKMVISPDKGKARMIIDGTTQLSLNNKRIFANGFEDDLIDFSAYGLPRRSRLSSNLLDDSAPAYGSPLWQTHGGGTVG</sequence>
<gene>
    <name evidence="2" type="ORF">D9611_002552</name>
</gene>
<evidence type="ECO:0000313" key="2">
    <source>
        <dbReference type="EMBL" id="KAF5333138.1"/>
    </source>
</evidence>
<proteinExistence type="predicted"/>
<name>A0A8H5C189_9AGAR</name>
<dbReference type="OrthoDB" id="3211926at2759"/>
<keyword evidence="3" id="KW-1185">Reference proteome</keyword>
<feature type="region of interest" description="Disordered" evidence="1">
    <location>
        <begin position="191"/>
        <end position="218"/>
    </location>
</feature>
<comment type="caution">
    <text evidence="2">The sequence shown here is derived from an EMBL/GenBank/DDBJ whole genome shotgun (WGS) entry which is preliminary data.</text>
</comment>
<dbReference type="AlphaFoldDB" id="A0A8H5C189"/>
<evidence type="ECO:0000313" key="3">
    <source>
        <dbReference type="Proteomes" id="UP000541558"/>
    </source>
</evidence>
<protein>
    <submittedName>
        <fullName evidence="2">Uncharacterized protein</fullName>
    </submittedName>
</protein>
<accession>A0A8H5C189</accession>